<feature type="compositionally biased region" description="Low complexity" evidence="11">
    <location>
        <begin position="726"/>
        <end position="735"/>
    </location>
</feature>
<dbReference type="PROSITE" id="PS50867">
    <property type="entry name" value="PRE_SET"/>
    <property type="match status" value="1"/>
</dbReference>
<keyword evidence="17" id="KW-1185">Reference proteome</keyword>
<dbReference type="AlphaFoldDB" id="D7FM06"/>
<dbReference type="PANTHER" id="PTHR46024">
    <property type="entry name" value="HISTONE-LYSINE N-METHYLTRANSFERASE EGGLESS"/>
    <property type="match status" value="1"/>
</dbReference>
<evidence type="ECO:0000313" key="16">
    <source>
        <dbReference type="EMBL" id="CBJ29831.1"/>
    </source>
</evidence>
<proteinExistence type="predicted"/>
<dbReference type="Pfam" id="PF05033">
    <property type="entry name" value="Pre-SET"/>
    <property type="match status" value="1"/>
</dbReference>
<evidence type="ECO:0000256" key="7">
    <source>
        <dbReference type="ARBA" id="ARBA00022723"/>
    </source>
</evidence>
<evidence type="ECO:0000256" key="11">
    <source>
        <dbReference type="SAM" id="MobiDB-lite"/>
    </source>
</evidence>
<dbReference type="EMBL" id="FN648158">
    <property type="protein sequence ID" value="CBJ29831.1"/>
    <property type="molecule type" value="Genomic_DNA"/>
</dbReference>
<dbReference type="InterPro" id="IPR051516">
    <property type="entry name" value="SETDB_methyltransferase"/>
</dbReference>
<evidence type="ECO:0000313" key="17">
    <source>
        <dbReference type="Proteomes" id="UP000002630"/>
    </source>
</evidence>
<keyword evidence="8" id="KW-0863">Zinc-finger</keyword>
<feature type="domain" description="Post-SET" evidence="14">
    <location>
        <begin position="996"/>
        <end position="1012"/>
    </location>
</feature>
<evidence type="ECO:0000259" key="12">
    <source>
        <dbReference type="PROSITE" id="PS50280"/>
    </source>
</evidence>
<evidence type="ECO:0000259" key="13">
    <source>
        <dbReference type="PROSITE" id="PS50867"/>
    </source>
</evidence>
<dbReference type="eggNOG" id="KOG1141">
    <property type="taxonomic scope" value="Eukaryota"/>
</dbReference>
<feature type="region of interest" description="Disordered" evidence="11">
    <location>
        <begin position="785"/>
        <end position="810"/>
    </location>
</feature>
<reference evidence="16 17" key="1">
    <citation type="journal article" date="2010" name="Nature">
        <title>The Ectocarpus genome and the independent evolution of multicellularity in brown algae.</title>
        <authorList>
            <person name="Cock J.M."/>
            <person name="Sterck L."/>
            <person name="Rouze P."/>
            <person name="Scornet D."/>
            <person name="Allen A.E."/>
            <person name="Amoutzias G."/>
            <person name="Anthouard V."/>
            <person name="Artiguenave F."/>
            <person name="Aury J.M."/>
            <person name="Badger J.H."/>
            <person name="Beszteri B."/>
            <person name="Billiau K."/>
            <person name="Bonnet E."/>
            <person name="Bothwell J.H."/>
            <person name="Bowler C."/>
            <person name="Boyen C."/>
            <person name="Brownlee C."/>
            <person name="Carrano C.J."/>
            <person name="Charrier B."/>
            <person name="Cho G.Y."/>
            <person name="Coelho S.M."/>
            <person name="Collen J."/>
            <person name="Corre E."/>
            <person name="Da Silva C."/>
            <person name="Delage L."/>
            <person name="Delaroque N."/>
            <person name="Dittami S.M."/>
            <person name="Doulbeau S."/>
            <person name="Elias M."/>
            <person name="Farnham G."/>
            <person name="Gachon C.M."/>
            <person name="Gschloessl B."/>
            <person name="Heesch S."/>
            <person name="Jabbari K."/>
            <person name="Jubin C."/>
            <person name="Kawai H."/>
            <person name="Kimura K."/>
            <person name="Kloareg B."/>
            <person name="Kupper F.C."/>
            <person name="Lang D."/>
            <person name="Le Bail A."/>
            <person name="Leblanc C."/>
            <person name="Lerouge P."/>
            <person name="Lohr M."/>
            <person name="Lopez P.J."/>
            <person name="Martens C."/>
            <person name="Maumus F."/>
            <person name="Michel G."/>
            <person name="Miranda-Saavedra D."/>
            <person name="Morales J."/>
            <person name="Moreau H."/>
            <person name="Motomura T."/>
            <person name="Nagasato C."/>
            <person name="Napoli C.A."/>
            <person name="Nelson D.R."/>
            <person name="Nyvall-Collen P."/>
            <person name="Peters A.F."/>
            <person name="Pommier C."/>
            <person name="Potin P."/>
            <person name="Poulain J."/>
            <person name="Quesneville H."/>
            <person name="Read B."/>
            <person name="Rensing S.A."/>
            <person name="Ritter A."/>
            <person name="Rousvoal S."/>
            <person name="Samanta M."/>
            <person name="Samson G."/>
            <person name="Schroeder D.C."/>
            <person name="Segurens B."/>
            <person name="Strittmatter M."/>
            <person name="Tonon T."/>
            <person name="Tregear J.W."/>
            <person name="Valentin K."/>
            <person name="von Dassow P."/>
            <person name="Yamagishi T."/>
            <person name="Van de Peer Y."/>
            <person name="Wincker P."/>
        </authorList>
    </citation>
    <scope>NUCLEOTIDE SEQUENCE [LARGE SCALE GENOMIC DNA]</scope>
    <source>
        <strain evidence="17">Ec32 / CCAP1310/4</strain>
    </source>
</reference>
<evidence type="ECO:0000256" key="3">
    <source>
        <dbReference type="ARBA" id="ARBA00022454"/>
    </source>
</evidence>
<name>D7FM06_ECTSI</name>
<feature type="compositionally biased region" description="Low complexity" evidence="11">
    <location>
        <begin position="554"/>
        <end position="578"/>
    </location>
</feature>
<evidence type="ECO:0000256" key="1">
    <source>
        <dbReference type="ARBA" id="ARBA00004123"/>
    </source>
</evidence>
<feature type="region of interest" description="Disordered" evidence="11">
    <location>
        <begin position="513"/>
        <end position="627"/>
    </location>
</feature>
<keyword evidence="7" id="KW-0479">Metal-binding</keyword>
<keyword evidence="3" id="KW-0158">Chromosome</keyword>
<evidence type="ECO:0000259" key="15">
    <source>
        <dbReference type="PROSITE" id="PS51533"/>
    </source>
</evidence>
<comment type="subcellular location">
    <subcellularLocation>
        <location evidence="2">Chromosome</location>
    </subcellularLocation>
    <subcellularLocation>
        <location evidence="1">Nucleus</location>
    </subcellularLocation>
</comment>
<feature type="compositionally biased region" description="Low complexity" evidence="11">
    <location>
        <begin position="864"/>
        <end position="873"/>
    </location>
</feature>
<evidence type="ECO:0000256" key="4">
    <source>
        <dbReference type="ARBA" id="ARBA00022603"/>
    </source>
</evidence>
<dbReference type="Proteomes" id="UP000002630">
    <property type="component" value="Linkage Group LG21"/>
</dbReference>
<feature type="region of interest" description="Disordered" evidence="11">
    <location>
        <begin position="830"/>
        <end position="873"/>
    </location>
</feature>
<dbReference type="PROSITE" id="PS50868">
    <property type="entry name" value="POST_SET"/>
    <property type="match status" value="1"/>
</dbReference>
<evidence type="ECO:0000256" key="2">
    <source>
        <dbReference type="ARBA" id="ARBA00004286"/>
    </source>
</evidence>
<dbReference type="eggNOG" id="KOG1015">
    <property type="taxonomic scope" value="Eukaryota"/>
</dbReference>
<evidence type="ECO:0000259" key="14">
    <source>
        <dbReference type="PROSITE" id="PS50868"/>
    </source>
</evidence>
<sequence>MRDRSMRVAKCATLPSNTAQRYHEQQAEEHLELAARGRLRCFACGESQPHNQVRCHPKLFVHVCSHCHDVYHQGEFDVADDGREMYCRMCGDGGELTSCDERQAGTRRPCPFSFCLACIERNFGYEHRVHCSHKFKCWICDDGPMEQLRRRIPGYEHNSKSVLTSLIMQQQRRRQQPRPTGSGGGAQQPAASRRRCRAFESGDESCASEGFPDLDGGGGGGYVHSWKNNPPDEQEDGEGSAAGGMSTDSSDSDDNSTCGDGGYSRRRRRGREGKRNTAGGGSAEDGVFQWDRRQLINDLSRGLENVKIQVCNEEDEEKLPFFRYVTGYVMGGDVHQKKDPDDMVCCDCTDGCRDPNLCACLRLRAGKAGSVYLADIGGTGGGGSGGGGGGGGGAAAETSVEEEKSGRRRFYNDDGLLLHLPDAIFECHAGCACNPRRCKNRVVSRGVHLPLQVFRCAESGKGWGLRCVEPIPAGSFVACYLGEVLTDRSVDDRGRQTHDDYVFGLDFAKCAARPGHSGGSSSKSSRRRSIAMTSSSNADQSNWGLRFPLTAPTGAASASSSPSPRRSGSSAASAAADGGAPGRGEGSASPAVSLKSPVRKKTRTSPSSPLAAAARTGAGARAGGGLSKDQEEAFGDFVVSPNREKLLEGFVGATGCMSRERAAYFLRGAGGDLAVAVNHFLDAPDKGPCADDDADDDVGAQSPAPPLPCEEAKQAGGGATAGGGAASSRRTTVSPPSSPAEVLWQEVGDDLGGDEAVTEAGAGMLVPPWRHGSVAIVAEPLTKNVVPSGATSPPSSSATPPPSDELPDAKRIRRGGDLHESLCEVVDLAGHPPTAVSSPGPSRGSGGSGGQWLTRRKDKTPRESSTSSMATAAETAIAARTHAAAVEGPGVDIAAAGAGGGGDEVAVDVDFEGEAWTPSSPRSDVSPEMAVDAKDFGNVARFMNHSCDGNLVKKMVFVEGHDFRIPRVAFFSLEKIQAYEELTYDYNYKVGSVEGKSLVCRCGAPSCRGMLL</sequence>
<keyword evidence="6" id="KW-0949">S-adenosyl-L-methionine</keyword>
<dbReference type="SMART" id="SM00468">
    <property type="entry name" value="PreSET"/>
    <property type="match status" value="1"/>
</dbReference>
<feature type="domain" description="SET" evidence="12">
    <location>
        <begin position="449"/>
        <end position="987"/>
    </location>
</feature>
<feature type="compositionally biased region" description="Gly residues" evidence="11">
    <location>
        <begin position="715"/>
        <end position="725"/>
    </location>
</feature>
<dbReference type="EMBL" id="FN649746">
    <property type="protein sequence ID" value="CBJ29831.1"/>
    <property type="molecule type" value="Genomic_DNA"/>
</dbReference>
<dbReference type="GO" id="GO:0046974">
    <property type="term" value="F:histone H3K9 methyltransferase activity"/>
    <property type="evidence" value="ECO:0007669"/>
    <property type="project" value="TreeGrafter"/>
</dbReference>
<accession>D7FM06</accession>
<feature type="region of interest" description="Disordered" evidence="11">
    <location>
        <begin position="687"/>
        <end position="739"/>
    </location>
</feature>
<dbReference type="InParanoid" id="D7FM06"/>
<feature type="domain" description="Pre-SET" evidence="13">
    <location>
        <begin position="344"/>
        <end position="446"/>
    </location>
</feature>
<dbReference type="SUPFAM" id="SSF82199">
    <property type="entry name" value="SET domain"/>
    <property type="match status" value="1"/>
</dbReference>
<keyword evidence="5" id="KW-0808">Transferase</keyword>
<dbReference type="InterPro" id="IPR001214">
    <property type="entry name" value="SET_dom"/>
</dbReference>
<dbReference type="GO" id="GO:0010629">
    <property type="term" value="P:negative regulation of gene expression"/>
    <property type="evidence" value="ECO:0007669"/>
    <property type="project" value="TreeGrafter"/>
</dbReference>
<gene>
    <name evidence="16" type="ORF">Esi_0162_0064</name>
</gene>
<organism evidence="16 17">
    <name type="scientific">Ectocarpus siliculosus</name>
    <name type="common">Brown alga</name>
    <name type="synonym">Conferva siliculosa</name>
    <dbReference type="NCBI Taxonomy" id="2880"/>
    <lineage>
        <taxon>Eukaryota</taxon>
        <taxon>Sar</taxon>
        <taxon>Stramenopiles</taxon>
        <taxon>Ochrophyta</taxon>
        <taxon>PX clade</taxon>
        <taxon>Phaeophyceae</taxon>
        <taxon>Ectocarpales</taxon>
        <taxon>Ectocarpaceae</taxon>
        <taxon>Ectocarpus</taxon>
    </lineage>
</organism>
<evidence type="ECO:0000256" key="9">
    <source>
        <dbReference type="ARBA" id="ARBA00022833"/>
    </source>
</evidence>
<dbReference type="GO" id="GO:0032259">
    <property type="term" value="P:methylation"/>
    <property type="evidence" value="ECO:0007669"/>
    <property type="project" value="UniProtKB-KW"/>
</dbReference>
<dbReference type="CDD" id="cd14348">
    <property type="entry name" value="UBA_p47"/>
    <property type="match status" value="1"/>
</dbReference>
<dbReference type="Pfam" id="PF14555">
    <property type="entry name" value="UBA_4"/>
    <property type="match status" value="1"/>
</dbReference>
<dbReference type="Pfam" id="PF00856">
    <property type="entry name" value="SET"/>
    <property type="match status" value="1"/>
</dbReference>
<dbReference type="InterPro" id="IPR007728">
    <property type="entry name" value="Pre-SET_dom"/>
</dbReference>
<keyword evidence="9" id="KW-0862">Zinc</keyword>
<dbReference type="PROSITE" id="PS50280">
    <property type="entry name" value="SET"/>
    <property type="match status" value="1"/>
</dbReference>
<dbReference type="Gene3D" id="2.170.270.10">
    <property type="entry name" value="SET domain"/>
    <property type="match status" value="2"/>
</dbReference>
<protein>
    <submittedName>
        <fullName evidence="16">Similar to SET domain, bifurcated 1</fullName>
    </submittedName>
</protein>
<evidence type="ECO:0000256" key="8">
    <source>
        <dbReference type="ARBA" id="ARBA00022771"/>
    </source>
</evidence>
<dbReference type="STRING" id="2880.D7FM06"/>
<evidence type="ECO:0000256" key="10">
    <source>
        <dbReference type="ARBA" id="ARBA00023242"/>
    </source>
</evidence>
<keyword evidence="10" id="KW-0539">Nucleus</keyword>
<evidence type="ECO:0000256" key="5">
    <source>
        <dbReference type="ARBA" id="ARBA00022679"/>
    </source>
</evidence>
<dbReference type="CDD" id="cd11726">
    <property type="entry name" value="ADDz_ATRX"/>
    <property type="match status" value="1"/>
</dbReference>
<dbReference type="InterPro" id="IPR003616">
    <property type="entry name" value="Post-SET_dom"/>
</dbReference>
<evidence type="ECO:0000256" key="6">
    <source>
        <dbReference type="ARBA" id="ARBA00022691"/>
    </source>
</evidence>
<dbReference type="GO" id="GO:0008270">
    <property type="term" value="F:zinc ion binding"/>
    <property type="evidence" value="ECO:0007669"/>
    <property type="project" value="UniProtKB-KW"/>
</dbReference>
<feature type="region of interest" description="Disordered" evidence="11">
    <location>
        <begin position="168"/>
        <end position="285"/>
    </location>
</feature>
<dbReference type="PROSITE" id="PS51533">
    <property type="entry name" value="ADD"/>
    <property type="match status" value="1"/>
</dbReference>
<dbReference type="GO" id="GO:0005694">
    <property type="term" value="C:chromosome"/>
    <property type="evidence" value="ECO:0007669"/>
    <property type="project" value="UniProtKB-SubCell"/>
</dbReference>
<dbReference type="GO" id="GO:0005634">
    <property type="term" value="C:nucleus"/>
    <property type="evidence" value="ECO:0007669"/>
    <property type="project" value="UniProtKB-SubCell"/>
</dbReference>
<feature type="domain" description="PHD-type" evidence="15">
    <location>
        <begin position="29"/>
        <end position="168"/>
    </location>
</feature>
<feature type="compositionally biased region" description="Polar residues" evidence="11">
    <location>
        <begin position="531"/>
        <end position="543"/>
    </location>
</feature>
<keyword evidence="4" id="KW-0489">Methyltransferase</keyword>
<feature type="compositionally biased region" description="Low complexity" evidence="11">
    <location>
        <begin position="787"/>
        <end position="798"/>
    </location>
</feature>
<dbReference type="InterPro" id="IPR025766">
    <property type="entry name" value="ADD"/>
</dbReference>
<dbReference type="SMART" id="SM00317">
    <property type="entry name" value="SET"/>
    <property type="match status" value="1"/>
</dbReference>
<dbReference type="PANTHER" id="PTHR46024:SF1">
    <property type="entry name" value="HISTONE-LYSINE N-METHYLTRANSFERASE EGGLESS"/>
    <property type="match status" value="1"/>
</dbReference>
<dbReference type="InterPro" id="IPR046341">
    <property type="entry name" value="SET_dom_sf"/>
</dbReference>
<dbReference type="OrthoDB" id="59296at2759"/>
<dbReference type="GO" id="GO:0070828">
    <property type="term" value="P:heterochromatin organization"/>
    <property type="evidence" value="ECO:0007669"/>
    <property type="project" value="TreeGrafter"/>
</dbReference>